<keyword evidence="2" id="KW-1185">Reference proteome</keyword>
<dbReference type="EMBL" id="PYQT01000017">
    <property type="protein sequence ID" value="PSY40775.1"/>
    <property type="molecule type" value="Genomic_DNA"/>
</dbReference>
<sequence length="62" mass="7311">MRAASNSTKNHRYSSLFYLYTPKKVRSKKHIEKQCVRISKKQDWESCGEFKKWGVKVGSSEE</sequence>
<accession>A0ABX5HGM6</accession>
<proteinExistence type="predicted"/>
<organism evidence="1 2">
    <name type="scientific">Escherichia albertii</name>
    <dbReference type="NCBI Taxonomy" id="208962"/>
    <lineage>
        <taxon>Bacteria</taxon>
        <taxon>Pseudomonadati</taxon>
        <taxon>Pseudomonadota</taxon>
        <taxon>Gammaproteobacteria</taxon>
        <taxon>Enterobacterales</taxon>
        <taxon>Enterobacteriaceae</taxon>
        <taxon>Escherichia</taxon>
    </lineage>
</organism>
<reference evidence="1 2" key="1">
    <citation type="submission" date="2018-03" db="EMBL/GenBank/DDBJ databases">
        <title>Whole Genome Sequencing of Escherichia coli isolates from wildlife.</title>
        <authorList>
            <person name="Whitehouse C.A."/>
            <person name="Lacher D.W."/>
            <person name="Mammel M.K."/>
            <person name="Barnaba T."/>
            <person name="Lorch J.M."/>
        </authorList>
    </citation>
    <scope>NUCLEOTIDE SEQUENCE [LARGE SCALE GENOMIC DNA]</scope>
    <source>
        <strain evidence="1 2">20507-2</strain>
    </source>
</reference>
<comment type="caution">
    <text evidence="1">The sequence shown here is derived from an EMBL/GenBank/DDBJ whole genome shotgun (WGS) entry which is preliminary data.</text>
</comment>
<evidence type="ECO:0000313" key="2">
    <source>
        <dbReference type="Proteomes" id="UP000240382"/>
    </source>
</evidence>
<protein>
    <submittedName>
        <fullName evidence="1">Uncharacterized protein</fullName>
    </submittedName>
</protein>
<name>A0ABX5HGM6_ESCAL</name>
<evidence type="ECO:0000313" key="1">
    <source>
        <dbReference type="EMBL" id="PSY40775.1"/>
    </source>
</evidence>
<gene>
    <name evidence="1" type="ORF">C7B09_15485</name>
</gene>
<dbReference type="Proteomes" id="UP000240382">
    <property type="component" value="Unassembled WGS sequence"/>
</dbReference>